<feature type="binding site" evidence="7">
    <location>
        <position position="144"/>
    </location>
    <ligand>
        <name>Zn(2+)</name>
        <dbReference type="ChEBI" id="CHEBI:29105"/>
    </ligand>
</feature>
<sequence length="310" mass="35553">MNTMVKILNEDTLIGIANYIKDHDCKNIIVMSGAGISTNAEIPDFRSADRGVYANLEKYNIPYPEAIFELDYFKKNPIPFTKFAKEIYPQNIRPTIAHCFIKLLNNHNILLRHYTQNIDGLDYQTRLDSERIIESHGSFHHSYCVGTSEKESCGSVYTQAWYKERLFNGENPILCPKCQGYVKPGVIFFGEDLPSKFFNSLRDDIPKCDLLLILGTSLKVYPFASIIKSVSNKIPRCLINNTLPEIFESELLCDSSNAEYIFSGNQYQRDVIYIGDCDKGCTELAKALGWKDKLMEIYENEVEYANKYFN</sequence>
<dbReference type="InterPro" id="IPR026590">
    <property type="entry name" value="Ssirtuin_cat_dom"/>
</dbReference>
<dbReference type="InterPro" id="IPR003000">
    <property type="entry name" value="Sirtuin"/>
</dbReference>
<evidence type="ECO:0000259" key="8">
    <source>
        <dbReference type="PROSITE" id="PS50305"/>
    </source>
</evidence>
<dbReference type="PROSITE" id="PS50305">
    <property type="entry name" value="SIRTUIN"/>
    <property type="match status" value="1"/>
</dbReference>
<proteinExistence type="inferred from homology"/>
<comment type="caution">
    <text evidence="9">The sequence shown here is derived from an EMBL/GenBank/DDBJ whole genome shotgun (WGS) entry which is preliminary data.</text>
</comment>
<dbReference type="PANTHER" id="PTHR11085:SF6">
    <property type="entry name" value="NAD-DEPENDENT PROTEIN DEACETYLASE SIRTUIN-2"/>
    <property type="match status" value="1"/>
</dbReference>
<keyword evidence="4 7" id="KW-0479">Metal-binding</keyword>
<dbReference type="GO" id="GO:0046872">
    <property type="term" value="F:metal ion binding"/>
    <property type="evidence" value="ECO:0007669"/>
    <property type="project" value="UniProtKB-KW"/>
</dbReference>
<dbReference type="GO" id="GO:0070403">
    <property type="term" value="F:NAD+ binding"/>
    <property type="evidence" value="ECO:0007669"/>
    <property type="project" value="InterPro"/>
</dbReference>
<gene>
    <name evidence="9" type="ORF">LY90DRAFT_391444</name>
</gene>
<keyword evidence="6" id="KW-0520">NAD</keyword>
<keyword evidence="10" id="KW-1185">Reference proteome</keyword>
<dbReference type="EMBL" id="MCOG01000299">
    <property type="protein sequence ID" value="ORY20159.1"/>
    <property type="molecule type" value="Genomic_DNA"/>
</dbReference>
<dbReference type="InterPro" id="IPR050134">
    <property type="entry name" value="NAD-dep_sirtuin_deacylases"/>
</dbReference>
<comment type="cofactor">
    <cofactor evidence="1">
        <name>Zn(2+)</name>
        <dbReference type="ChEBI" id="CHEBI:29105"/>
    </cofactor>
</comment>
<evidence type="ECO:0000313" key="9">
    <source>
        <dbReference type="EMBL" id="ORY20159.1"/>
    </source>
</evidence>
<keyword evidence="5 7" id="KW-0862">Zinc</keyword>
<evidence type="ECO:0000313" key="10">
    <source>
        <dbReference type="Proteomes" id="UP000193920"/>
    </source>
</evidence>
<feature type="active site" description="Proton acceptor" evidence="7">
    <location>
        <position position="136"/>
    </location>
</feature>
<protein>
    <submittedName>
        <fullName evidence="9">DHS-like NAD/FAD-binding domain-containing protein</fullName>
    </submittedName>
</protein>
<dbReference type="Pfam" id="PF02146">
    <property type="entry name" value="SIR2"/>
    <property type="match status" value="1"/>
</dbReference>
<dbReference type="InterPro" id="IPR029035">
    <property type="entry name" value="DHS-like_NAD/FAD-binding_dom"/>
</dbReference>
<dbReference type="STRING" id="1754190.A0A1Y2AC65"/>
<dbReference type="GO" id="GO:0017136">
    <property type="term" value="F:histone deacetylase activity, NAD-dependent"/>
    <property type="evidence" value="ECO:0007669"/>
    <property type="project" value="TreeGrafter"/>
</dbReference>
<evidence type="ECO:0000256" key="1">
    <source>
        <dbReference type="ARBA" id="ARBA00001947"/>
    </source>
</evidence>
<evidence type="ECO:0000256" key="5">
    <source>
        <dbReference type="ARBA" id="ARBA00022833"/>
    </source>
</evidence>
<evidence type="ECO:0000256" key="2">
    <source>
        <dbReference type="ARBA" id="ARBA00006924"/>
    </source>
</evidence>
<feature type="binding site" evidence="7">
    <location>
        <position position="153"/>
    </location>
    <ligand>
        <name>Zn(2+)</name>
        <dbReference type="ChEBI" id="CHEBI:29105"/>
    </ligand>
</feature>
<dbReference type="AlphaFoldDB" id="A0A1Y2AC65"/>
<comment type="similarity">
    <text evidence="2">Belongs to the sirtuin family. Class I subfamily.</text>
</comment>
<feature type="domain" description="Deacetylase sirtuin-type" evidence="8">
    <location>
        <begin position="6"/>
        <end position="291"/>
    </location>
</feature>
<evidence type="ECO:0000256" key="4">
    <source>
        <dbReference type="ARBA" id="ARBA00022723"/>
    </source>
</evidence>
<feature type="binding site" evidence="7">
    <location>
        <position position="175"/>
    </location>
    <ligand>
        <name>Zn(2+)</name>
        <dbReference type="ChEBI" id="CHEBI:29105"/>
    </ligand>
</feature>
<reference evidence="9 10" key="1">
    <citation type="submission" date="2016-08" db="EMBL/GenBank/DDBJ databases">
        <title>A Parts List for Fungal Cellulosomes Revealed by Comparative Genomics.</title>
        <authorList>
            <consortium name="DOE Joint Genome Institute"/>
            <person name="Haitjema C.H."/>
            <person name="Gilmore S.P."/>
            <person name="Henske J.K."/>
            <person name="Solomon K.V."/>
            <person name="De Groot R."/>
            <person name="Kuo A."/>
            <person name="Mondo S.J."/>
            <person name="Salamov A.A."/>
            <person name="Labutti K."/>
            <person name="Zhao Z."/>
            <person name="Chiniquy J."/>
            <person name="Barry K."/>
            <person name="Brewer H.M."/>
            <person name="Purvine S.O."/>
            <person name="Wright A.T."/>
            <person name="Boxma B."/>
            <person name="Van Alen T."/>
            <person name="Hackstein J.H."/>
            <person name="Baker S.E."/>
            <person name="Grigoriev I.V."/>
            <person name="O'Malley M.A."/>
        </authorList>
    </citation>
    <scope>NUCLEOTIDE SEQUENCE [LARGE SCALE GENOMIC DNA]</scope>
    <source>
        <strain evidence="9 10">G1</strain>
    </source>
</reference>
<dbReference type="InterPro" id="IPR026591">
    <property type="entry name" value="Sirtuin_cat_small_dom_sf"/>
</dbReference>
<dbReference type="OrthoDB" id="420264at2759"/>
<dbReference type="SUPFAM" id="SSF52467">
    <property type="entry name" value="DHS-like NAD/FAD-binding domain"/>
    <property type="match status" value="1"/>
</dbReference>
<dbReference type="Gene3D" id="3.40.50.1220">
    <property type="entry name" value="TPP-binding domain"/>
    <property type="match status" value="1"/>
</dbReference>
<name>A0A1Y2AC65_9FUNG</name>
<evidence type="ECO:0000256" key="6">
    <source>
        <dbReference type="ARBA" id="ARBA00023027"/>
    </source>
</evidence>
<dbReference type="Gene3D" id="3.30.1600.10">
    <property type="entry name" value="SIR2/SIRT2 'Small Domain"/>
    <property type="match status" value="1"/>
</dbReference>
<keyword evidence="3" id="KW-0808">Transferase</keyword>
<dbReference type="GO" id="GO:0005634">
    <property type="term" value="C:nucleus"/>
    <property type="evidence" value="ECO:0007669"/>
    <property type="project" value="TreeGrafter"/>
</dbReference>
<organism evidence="9 10">
    <name type="scientific">Neocallimastix californiae</name>
    <dbReference type="NCBI Taxonomy" id="1754190"/>
    <lineage>
        <taxon>Eukaryota</taxon>
        <taxon>Fungi</taxon>
        <taxon>Fungi incertae sedis</taxon>
        <taxon>Chytridiomycota</taxon>
        <taxon>Chytridiomycota incertae sedis</taxon>
        <taxon>Neocallimastigomycetes</taxon>
        <taxon>Neocallimastigales</taxon>
        <taxon>Neocallimastigaceae</taxon>
        <taxon>Neocallimastix</taxon>
    </lineage>
</organism>
<feature type="binding site" evidence="7">
    <location>
        <position position="178"/>
    </location>
    <ligand>
        <name>Zn(2+)</name>
        <dbReference type="ChEBI" id="CHEBI:29105"/>
    </ligand>
</feature>
<evidence type="ECO:0000256" key="7">
    <source>
        <dbReference type="PROSITE-ProRule" id="PRU00236"/>
    </source>
</evidence>
<evidence type="ECO:0000256" key="3">
    <source>
        <dbReference type="ARBA" id="ARBA00022679"/>
    </source>
</evidence>
<dbReference type="PANTHER" id="PTHR11085">
    <property type="entry name" value="NAD-DEPENDENT PROTEIN DEACYLASE SIRTUIN-5, MITOCHONDRIAL-RELATED"/>
    <property type="match status" value="1"/>
</dbReference>
<accession>A0A1Y2AC65</accession>
<dbReference type="Proteomes" id="UP000193920">
    <property type="component" value="Unassembled WGS sequence"/>
</dbReference>